<feature type="non-terminal residue" evidence="9">
    <location>
        <position position="249"/>
    </location>
</feature>
<evidence type="ECO:0000259" key="8">
    <source>
        <dbReference type="PROSITE" id="PS51278"/>
    </source>
</evidence>
<dbReference type="InterPro" id="IPR017932">
    <property type="entry name" value="GATase_2_dom"/>
</dbReference>
<keyword evidence="4 9" id="KW-0032">Aminotransferase</keyword>
<evidence type="ECO:0000256" key="6">
    <source>
        <dbReference type="ARBA" id="ARBA00022737"/>
    </source>
</evidence>
<evidence type="ECO:0000313" key="9">
    <source>
        <dbReference type="EMBL" id="HIY26429.1"/>
    </source>
</evidence>
<dbReference type="GO" id="GO:0004360">
    <property type="term" value="F:glutamine-fructose-6-phosphate transaminase (isomerizing) activity"/>
    <property type="evidence" value="ECO:0007669"/>
    <property type="project" value="UniProtKB-EC"/>
</dbReference>
<dbReference type="Proteomes" id="UP000823915">
    <property type="component" value="Unassembled WGS sequence"/>
</dbReference>
<dbReference type="PANTHER" id="PTHR10937">
    <property type="entry name" value="GLUCOSAMINE--FRUCTOSE-6-PHOSPHATE AMINOTRANSFERASE, ISOMERIZING"/>
    <property type="match status" value="1"/>
</dbReference>
<keyword evidence="6" id="KW-0677">Repeat</keyword>
<dbReference type="EMBL" id="DXDU01000073">
    <property type="protein sequence ID" value="HIY26429.1"/>
    <property type="molecule type" value="Genomic_DNA"/>
</dbReference>
<keyword evidence="7" id="KW-0315">Glutamine amidotransferase</keyword>
<dbReference type="GO" id="GO:0006047">
    <property type="term" value="P:UDP-N-acetylglucosamine metabolic process"/>
    <property type="evidence" value="ECO:0007669"/>
    <property type="project" value="TreeGrafter"/>
</dbReference>
<evidence type="ECO:0000256" key="2">
    <source>
        <dbReference type="ARBA" id="ARBA00012916"/>
    </source>
</evidence>
<gene>
    <name evidence="9" type="ORF">H9838_04545</name>
</gene>
<dbReference type="GO" id="GO:0005829">
    <property type="term" value="C:cytosol"/>
    <property type="evidence" value="ECO:0007669"/>
    <property type="project" value="TreeGrafter"/>
</dbReference>
<evidence type="ECO:0000256" key="4">
    <source>
        <dbReference type="ARBA" id="ARBA00022576"/>
    </source>
</evidence>
<keyword evidence="5" id="KW-0808">Transferase</keyword>
<evidence type="ECO:0000256" key="7">
    <source>
        <dbReference type="ARBA" id="ARBA00022962"/>
    </source>
</evidence>
<reference evidence="9" key="1">
    <citation type="journal article" date="2021" name="PeerJ">
        <title>Extensive microbial diversity within the chicken gut microbiome revealed by metagenomics and culture.</title>
        <authorList>
            <person name="Gilroy R."/>
            <person name="Ravi A."/>
            <person name="Getino M."/>
            <person name="Pursley I."/>
            <person name="Horton D.L."/>
            <person name="Alikhan N.F."/>
            <person name="Baker D."/>
            <person name="Gharbi K."/>
            <person name="Hall N."/>
            <person name="Watson M."/>
            <person name="Adriaenssens E.M."/>
            <person name="Foster-Nyarko E."/>
            <person name="Jarju S."/>
            <person name="Secka A."/>
            <person name="Antonio M."/>
            <person name="Oren A."/>
            <person name="Chaudhuri R.R."/>
            <person name="La Ragione R."/>
            <person name="Hildebrand F."/>
            <person name="Pallen M.J."/>
        </authorList>
    </citation>
    <scope>NUCLEOTIDE SEQUENCE</scope>
    <source>
        <strain evidence="9">1282</strain>
    </source>
</reference>
<dbReference type="InterPro" id="IPR047084">
    <property type="entry name" value="GFAT_N"/>
</dbReference>
<dbReference type="CDD" id="cd00714">
    <property type="entry name" value="GFAT"/>
    <property type="match status" value="1"/>
</dbReference>
<evidence type="ECO:0000256" key="5">
    <source>
        <dbReference type="ARBA" id="ARBA00022679"/>
    </source>
</evidence>
<sequence length="249" mass="27377">MCGIVGYIGGEEAAPILLSGLQKLEYRGYDSAGVAVYNDTGLHVVKSKGRLSVLDSILEGGKTLPGTVGIGHTRWATHGAPSDINSHPQVSDGGKFAVVHNGIIENYLYLKNHLIRRGVEFVSETDTEVVAQMLEYYYEGDVLEAIRKVISRVEGSYALGIICADCPEKLFAVRKDSPLIIGIGKGENYIASDVPAILSRTRDIYRLKDQEIAVLTRESIQFFDQDMDPIEKEPERIQWDITAAEKGGY</sequence>
<reference evidence="9" key="2">
    <citation type="submission" date="2021-04" db="EMBL/GenBank/DDBJ databases">
        <authorList>
            <person name="Gilroy R."/>
        </authorList>
    </citation>
    <scope>NUCLEOTIDE SEQUENCE</scope>
    <source>
        <strain evidence="9">1282</strain>
    </source>
</reference>
<dbReference type="GO" id="GO:0006487">
    <property type="term" value="P:protein N-linked glycosylation"/>
    <property type="evidence" value="ECO:0007669"/>
    <property type="project" value="TreeGrafter"/>
</dbReference>
<feature type="domain" description="Glutamine amidotransferase type-2" evidence="8">
    <location>
        <begin position="2"/>
        <end position="218"/>
    </location>
</feature>
<accession>A0A9D1YCS0</accession>
<dbReference type="GO" id="GO:0006002">
    <property type="term" value="P:fructose 6-phosphate metabolic process"/>
    <property type="evidence" value="ECO:0007669"/>
    <property type="project" value="TreeGrafter"/>
</dbReference>
<proteinExistence type="predicted"/>
<protein>
    <recommendedName>
        <fullName evidence="3">Glutamine--fructose-6-phosphate aminotransferase [isomerizing]</fullName>
        <ecNumber evidence="2">2.6.1.16</ecNumber>
    </recommendedName>
</protein>
<comment type="catalytic activity">
    <reaction evidence="1">
        <text>D-fructose 6-phosphate + L-glutamine = D-glucosamine 6-phosphate + L-glutamate</text>
        <dbReference type="Rhea" id="RHEA:13237"/>
        <dbReference type="ChEBI" id="CHEBI:29985"/>
        <dbReference type="ChEBI" id="CHEBI:58359"/>
        <dbReference type="ChEBI" id="CHEBI:58725"/>
        <dbReference type="ChEBI" id="CHEBI:61527"/>
        <dbReference type="EC" id="2.6.1.16"/>
    </reaction>
</comment>
<dbReference type="PANTHER" id="PTHR10937:SF0">
    <property type="entry name" value="GLUTAMINE--FRUCTOSE-6-PHOSPHATE TRANSAMINASE (ISOMERIZING)"/>
    <property type="match status" value="1"/>
</dbReference>
<evidence type="ECO:0000256" key="1">
    <source>
        <dbReference type="ARBA" id="ARBA00001031"/>
    </source>
</evidence>
<dbReference type="Pfam" id="PF13522">
    <property type="entry name" value="GATase_6"/>
    <property type="match status" value="1"/>
</dbReference>
<dbReference type="AlphaFoldDB" id="A0A9D1YCS0"/>
<organism evidence="9 10">
    <name type="scientific">Candidatus Acutalibacter pullistercoris</name>
    <dbReference type="NCBI Taxonomy" id="2838418"/>
    <lineage>
        <taxon>Bacteria</taxon>
        <taxon>Bacillati</taxon>
        <taxon>Bacillota</taxon>
        <taxon>Clostridia</taxon>
        <taxon>Eubacteriales</taxon>
        <taxon>Acutalibacteraceae</taxon>
        <taxon>Acutalibacter</taxon>
    </lineage>
</organism>
<evidence type="ECO:0000256" key="3">
    <source>
        <dbReference type="ARBA" id="ARBA00016090"/>
    </source>
</evidence>
<dbReference type="Gene3D" id="3.60.20.10">
    <property type="entry name" value="Glutamine Phosphoribosylpyrophosphate, subunit 1, domain 1"/>
    <property type="match status" value="1"/>
</dbReference>
<name>A0A9D1YCS0_9FIRM</name>
<dbReference type="InterPro" id="IPR029055">
    <property type="entry name" value="Ntn_hydrolases_N"/>
</dbReference>
<dbReference type="EC" id="2.6.1.16" evidence="2"/>
<dbReference type="SUPFAM" id="SSF56235">
    <property type="entry name" value="N-terminal nucleophile aminohydrolases (Ntn hydrolases)"/>
    <property type="match status" value="1"/>
</dbReference>
<dbReference type="FunFam" id="3.60.20.10:FF:000006">
    <property type="entry name" value="Glutamine--fructose-6-phosphate aminotransferase [isomerizing]"/>
    <property type="match status" value="1"/>
</dbReference>
<evidence type="ECO:0000313" key="10">
    <source>
        <dbReference type="Proteomes" id="UP000823915"/>
    </source>
</evidence>
<comment type="caution">
    <text evidence="9">The sequence shown here is derived from an EMBL/GenBank/DDBJ whole genome shotgun (WGS) entry which is preliminary data.</text>
</comment>
<dbReference type="PROSITE" id="PS51278">
    <property type="entry name" value="GATASE_TYPE_2"/>
    <property type="match status" value="1"/>
</dbReference>